<gene>
    <name evidence="2" type="ORF">AVEN_139389_1</name>
    <name evidence="3" type="ORF">AVEN_145906_1</name>
</gene>
<dbReference type="Proteomes" id="UP000499080">
    <property type="component" value="Unassembled WGS sequence"/>
</dbReference>
<keyword evidence="4" id="KW-1185">Reference proteome</keyword>
<evidence type="ECO:0000259" key="1">
    <source>
        <dbReference type="Pfam" id="PF16087"/>
    </source>
</evidence>
<dbReference type="PANTHER" id="PTHR47326:SF1">
    <property type="entry name" value="HTH PSQ-TYPE DOMAIN-CONTAINING PROTEIN"/>
    <property type="match status" value="1"/>
</dbReference>
<dbReference type="Pfam" id="PF16087">
    <property type="entry name" value="DUF4817"/>
    <property type="match status" value="1"/>
</dbReference>
<organism evidence="2 4">
    <name type="scientific">Araneus ventricosus</name>
    <name type="common">Orbweaver spider</name>
    <name type="synonym">Epeira ventricosa</name>
    <dbReference type="NCBI Taxonomy" id="182803"/>
    <lineage>
        <taxon>Eukaryota</taxon>
        <taxon>Metazoa</taxon>
        <taxon>Ecdysozoa</taxon>
        <taxon>Arthropoda</taxon>
        <taxon>Chelicerata</taxon>
        <taxon>Arachnida</taxon>
        <taxon>Araneae</taxon>
        <taxon>Araneomorphae</taxon>
        <taxon>Entelegynae</taxon>
        <taxon>Araneoidea</taxon>
        <taxon>Araneidae</taxon>
        <taxon>Araneus</taxon>
    </lineage>
</organism>
<proteinExistence type="predicted"/>
<evidence type="ECO:0000313" key="3">
    <source>
        <dbReference type="EMBL" id="GBO08528.1"/>
    </source>
</evidence>
<sequence length="147" mass="16899">MLLAFGVAYCSGPTEQRLYAERYPMRRTPSHNFFARLHRRLAETVSFQRSAMNRGRSARTPNIEENVLHQQVLPQLLGGEQISASTRQIIWFQQDGAPAHFNRNVRNHPDVIFDKQWIGRGGPVQWPARSPDLSCLDFFLWGAYDTG</sequence>
<dbReference type="PANTHER" id="PTHR47326">
    <property type="entry name" value="TRANSPOSABLE ELEMENT TC3 TRANSPOSASE-LIKE PROTEIN"/>
    <property type="match status" value="1"/>
</dbReference>
<dbReference type="Gene3D" id="3.30.420.10">
    <property type="entry name" value="Ribonuclease H-like superfamily/Ribonuclease H"/>
    <property type="match status" value="1"/>
</dbReference>
<reference evidence="2 4" key="1">
    <citation type="journal article" date="2019" name="Sci. Rep.">
        <title>Orb-weaving spider Araneus ventricosus genome elucidates the spidroin gene catalogue.</title>
        <authorList>
            <person name="Kono N."/>
            <person name="Nakamura H."/>
            <person name="Ohtoshi R."/>
            <person name="Moran D.A.P."/>
            <person name="Shinohara A."/>
            <person name="Yoshida Y."/>
            <person name="Fujiwara M."/>
            <person name="Mori M."/>
            <person name="Tomita M."/>
            <person name="Arakawa K."/>
        </authorList>
    </citation>
    <scope>NUCLEOTIDE SEQUENCE [LARGE SCALE GENOMIC DNA]</scope>
</reference>
<dbReference type="EMBL" id="BGPR01034236">
    <property type="protein sequence ID" value="GBO08525.1"/>
    <property type="molecule type" value="Genomic_DNA"/>
</dbReference>
<comment type="caution">
    <text evidence="2">The sequence shown here is derived from an EMBL/GenBank/DDBJ whole genome shotgun (WGS) entry which is preliminary data.</text>
</comment>
<dbReference type="EMBL" id="BGPR01034237">
    <property type="protein sequence ID" value="GBO08528.1"/>
    <property type="molecule type" value="Genomic_DNA"/>
</dbReference>
<name>A0A4Y2U6B8_ARAVE</name>
<protein>
    <recommendedName>
        <fullName evidence="1">DUF4817 domain-containing protein</fullName>
    </recommendedName>
</protein>
<dbReference type="GO" id="GO:0003676">
    <property type="term" value="F:nucleic acid binding"/>
    <property type="evidence" value="ECO:0007669"/>
    <property type="project" value="InterPro"/>
</dbReference>
<accession>A0A4Y2U6B8</accession>
<dbReference type="AlphaFoldDB" id="A0A4Y2U6B8"/>
<evidence type="ECO:0000313" key="2">
    <source>
        <dbReference type="EMBL" id="GBO08525.1"/>
    </source>
</evidence>
<dbReference type="InterPro" id="IPR032135">
    <property type="entry name" value="DUF4817"/>
</dbReference>
<dbReference type="OrthoDB" id="10024116at2759"/>
<feature type="domain" description="DUF4817" evidence="1">
    <location>
        <begin position="7"/>
        <end position="44"/>
    </location>
</feature>
<evidence type="ECO:0000313" key="4">
    <source>
        <dbReference type="Proteomes" id="UP000499080"/>
    </source>
</evidence>
<dbReference type="InterPro" id="IPR036397">
    <property type="entry name" value="RNaseH_sf"/>
</dbReference>